<dbReference type="Pfam" id="PF00069">
    <property type="entry name" value="Pkinase"/>
    <property type="match status" value="1"/>
</dbReference>
<evidence type="ECO:0000313" key="14">
    <source>
        <dbReference type="Proteomes" id="UP000571324"/>
    </source>
</evidence>
<evidence type="ECO:0000256" key="8">
    <source>
        <dbReference type="ARBA" id="ARBA00022840"/>
    </source>
</evidence>
<evidence type="ECO:0000259" key="12">
    <source>
        <dbReference type="PROSITE" id="PS50011"/>
    </source>
</evidence>
<keyword evidence="14" id="KW-1185">Reference proteome</keyword>
<dbReference type="Proteomes" id="UP000571324">
    <property type="component" value="Unassembled WGS sequence"/>
</dbReference>
<dbReference type="GO" id="GO:0005737">
    <property type="term" value="C:cytoplasm"/>
    <property type="evidence" value="ECO:0007669"/>
    <property type="project" value="TreeGrafter"/>
</dbReference>
<comment type="caution">
    <text evidence="13">The sequence shown here is derived from an EMBL/GenBank/DDBJ whole genome shotgun (WGS) entry which is preliminary data.</text>
</comment>
<dbReference type="InterPro" id="IPR011009">
    <property type="entry name" value="Kinase-like_dom_sf"/>
</dbReference>
<evidence type="ECO:0000256" key="3">
    <source>
        <dbReference type="ARBA" id="ARBA00012513"/>
    </source>
</evidence>
<name>A0A7K6DHL6_9PASS</name>
<keyword evidence="6" id="KW-0547">Nucleotide-binding</keyword>
<dbReference type="EMBL" id="VZRL01005008">
    <property type="protein sequence ID" value="NWV26396.1"/>
    <property type="molecule type" value="Genomic_DNA"/>
</dbReference>
<accession>A0A7K6DHL6</accession>
<sequence length="97" mass="10713">AGKAQKALKERYQVGSLLGRGAFGSGYSGTHRADGAPVAIKCVPRNRIRHWGELPNGTWASLEIVLLDKVSTRFRGVIQLLQWVELPNSFMMVMGFL</sequence>
<evidence type="ECO:0000256" key="1">
    <source>
        <dbReference type="ARBA" id="ARBA00001946"/>
    </source>
</evidence>
<dbReference type="SUPFAM" id="SSF56112">
    <property type="entry name" value="Protein kinase-like (PK-like)"/>
    <property type="match status" value="1"/>
</dbReference>
<keyword evidence="7 13" id="KW-0418">Kinase</keyword>
<dbReference type="InterPro" id="IPR000719">
    <property type="entry name" value="Prot_kinase_dom"/>
</dbReference>
<evidence type="ECO:0000256" key="11">
    <source>
        <dbReference type="ARBA" id="ARBA00048679"/>
    </source>
</evidence>
<dbReference type="AlphaFoldDB" id="A0A7K6DHL6"/>
<evidence type="ECO:0000256" key="4">
    <source>
        <dbReference type="ARBA" id="ARBA00022527"/>
    </source>
</evidence>
<organism evidence="13 14">
    <name type="scientific">Origma solitaria</name>
    <dbReference type="NCBI Taxonomy" id="720586"/>
    <lineage>
        <taxon>Eukaryota</taxon>
        <taxon>Metazoa</taxon>
        <taxon>Chordata</taxon>
        <taxon>Craniata</taxon>
        <taxon>Vertebrata</taxon>
        <taxon>Euteleostomi</taxon>
        <taxon>Archelosauria</taxon>
        <taxon>Archosauria</taxon>
        <taxon>Dinosauria</taxon>
        <taxon>Saurischia</taxon>
        <taxon>Theropoda</taxon>
        <taxon>Coelurosauria</taxon>
        <taxon>Aves</taxon>
        <taxon>Neognathae</taxon>
        <taxon>Neoaves</taxon>
        <taxon>Telluraves</taxon>
        <taxon>Australaves</taxon>
        <taxon>Passeriformes</taxon>
        <taxon>Meliphagoidea</taxon>
        <taxon>Acanthizidae</taxon>
        <taxon>Origma</taxon>
    </lineage>
</organism>
<dbReference type="PROSITE" id="PS50011">
    <property type="entry name" value="PROTEIN_KINASE_DOM"/>
    <property type="match status" value="1"/>
</dbReference>
<feature type="non-terminal residue" evidence="13">
    <location>
        <position position="1"/>
    </location>
</feature>
<keyword evidence="9" id="KW-0460">Magnesium</keyword>
<evidence type="ECO:0000256" key="5">
    <source>
        <dbReference type="ARBA" id="ARBA00022679"/>
    </source>
</evidence>
<dbReference type="Gene3D" id="3.30.200.20">
    <property type="entry name" value="Phosphorylase Kinase, domain 1"/>
    <property type="match status" value="1"/>
</dbReference>
<dbReference type="PANTHER" id="PTHR22984">
    <property type="entry name" value="SERINE/THREONINE-PROTEIN KINASE PIM"/>
    <property type="match status" value="1"/>
</dbReference>
<keyword evidence="4" id="KW-0723">Serine/threonine-protein kinase</keyword>
<keyword evidence="8" id="KW-0067">ATP-binding</keyword>
<evidence type="ECO:0000256" key="10">
    <source>
        <dbReference type="ARBA" id="ARBA00047899"/>
    </source>
</evidence>
<comment type="similarity">
    <text evidence="2">Belongs to the protein kinase superfamily. CAMK Ser/Thr protein kinase family. PIM subfamily.</text>
</comment>
<protein>
    <recommendedName>
        <fullName evidence="3">non-specific serine/threonine protein kinase</fullName>
        <ecNumber evidence="3">2.7.11.1</ecNumber>
    </recommendedName>
</protein>
<dbReference type="GO" id="GO:0004674">
    <property type="term" value="F:protein serine/threonine kinase activity"/>
    <property type="evidence" value="ECO:0007669"/>
    <property type="project" value="UniProtKB-KW"/>
</dbReference>
<evidence type="ECO:0000256" key="7">
    <source>
        <dbReference type="ARBA" id="ARBA00022777"/>
    </source>
</evidence>
<keyword evidence="5" id="KW-0808">Transferase</keyword>
<feature type="domain" description="Protein kinase" evidence="12">
    <location>
        <begin position="12"/>
        <end position="97"/>
    </location>
</feature>
<dbReference type="EC" id="2.7.11.1" evidence="3"/>
<reference evidence="13 14" key="1">
    <citation type="submission" date="2019-09" db="EMBL/GenBank/DDBJ databases">
        <title>Bird 10,000 Genomes (B10K) Project - Family phase.</title>
        <authorList>
            <person name="Zhang G."/>
        </authorList>
    </citation>
    <scope>NUCLEOTIDE SEQUENCE [LARGE SCALE GENOMIC DNA]</scope>
    <source>
        <strain evidence="13">B10K-DU-029-52</strain>
    </source>
</reference>
<evidence type="ECO:0000256" key="6">
    <source>
        <dbReference type="ARBA" id="ARBA00022741"/>
    </source>
</evidence>
<evidence type="ECO:0000313" key="13">
    <source>
        <dbReference type="EMBL" id="NWV26396.1"/>
    </source>
</evidence>
<comment type="cofactor">
    <cofactor evidence="1">
        <name>Mg(2+)</name>
        <dbReference type="ChEBI" id="CHEBI:18420"/>
    </cofactor>
</comment>
<dbReference type="GO" id="GO:0005524">
    <property type="term" value="F:ATP binding"/>
    <property type="evidence" value="ECO:0007669"/>
    <property type="project" value="UniProtKB-KW"/>
</dbReference>
<proteinExistence type="inferred from homology"/>
<dbReference type="PANTHER" id="PTHR22984:SF29">
    <property type="entry name" value="SERINE_THREONINE-PROTEIN KINASE PIM-1"/>
    <property type="match status" value="1"/>
</dbReference>
<comment type="catalytic activity">
    <reaction evidence="11">
        <text>L-seryl-[protein] + ATP = O-phospho-L-seryl-[protein] + ADP + H(+)</text>
        <dbReference type="Rhea" id="RHEA:17989"/>
        <dbReference type="Rhea" id="RHEA-COMP:9863"/>
        <dbReference type="Rhea" id="RHEA-COMP:11604"/>
        <dbReference type="ChEBI" id="CHEBI:15378"/>
        <dbReference type="ChEBI" id="CHEBI:29999"/>
        <dbReference type="ChEBI" id="CHEBI:30616"/>
        <dbReference type="ChEBI" id="CHEBI:83421"/>
        <dbReference type="ChEBI" id="CHEBI:456216"/>
        <dbReference type="EC" id="2.7.11.1"/>
    </reaction>
</comment>
<comment type="catalytic activity">
    <reaction evidence="10">
        <text>L-threonyl-[protein] + ATP = O-phospho-L-threonyl-[protein] + ADP + H(+)</text>
        <dbReference type="Rhea" id="RHEA:46608"/>
        <dbReference type="Rhea" id="RHEA-COMP:11060"/>
        <dbReference type="Rhea" id="RHEA-COMP:11605"/>
        <dbReference type="ChEBI" id="CHEBI:15378"/>
        <dbReference type="ChEBI" id="CHEBI:30013"/>
        <dbReference type="ChEBI" id="CHEBI:30616"/>
        <dbReference type="ChEBI" id="CHEBI:61977"/>
        <dbReference type="ChEBI" id="CHEBI:456216"/>
        <dbReference type="EC" id="2.7.11.1"/>
    </reaction>
</comment>
<gene>
    <name evidence="13" type="primary">Pim1_1</name>
    <name evidence="13" type="ORF">ORISOL_R08844</name>
</gene>
<evidence type="ECO:0000256" key="2">
    <source>
        <dbReference type="ARBA" id="ARBA00005505"/>
    </source>
</evidence>
<dbReference type="InterPro" id="IPR051138">
    <property type="entry name" value="PIM_Ser/Thr_kinase"/>
</dbReference>
<evidence type="ECO:0000256" key="9">
    <source>
        <dbReference type="ARBA" id="ARBA00022842"/>
    </source>
</evidence>
<feature type="non-terminal residue" evidence="13">
    <location>
        <position position="97"/>
    </location>
</feature>
<dbReference type="OrthoDB" id="10252171at2759"/>